<gene>
    <name evidence="3" type="ORF">K8V47_03185</name>
</gene>
<dbReference type="Pfam" id="PF23571">
    <property type="entry name" value="GH3_M"/>
    <property type="match status" value="1"/>
</dbReference>
<reference evidence="3" key="1">
    <citation type="journal article" date="2021" name="PeerJ">
        <title>Extensive microbial diversity within the chicken gut microbiome revealed by metagenomics and culture.</title>
        <authorList>
            <person name="Gilroy R."/>
            <person name="Ravi A."/>
            <person name="Getino M."/>
            <person name="Pursley I."/>
            <person name="Horton D.L."/>
            <person name="Alikhan N.F."/>
            <person name="Baker D."/>
            <person name="Gharbi K."/>
            <person name="Hall N."/>
            <person name="Watson M."/>
            <person name="Adriaenssens E.M."/>
            <person name="Foster-Nyarko E."/>
            <person name="Jarju S."/>
            <person name="Secka A."/>
            <person name="Antonio M."/>
            <person name="Oren A."/>
            <person name="Chaudhuri R.R."/>
            <person name="La Ragione R."/>
            <person name="Hildebrand F."/>
            <person name="Pallen M.J."/>
        </authorList>
    </citation>
    <scope>NUCLEOTIDE SEQUENCE</scope>
    <source>
        <strain evidence="3">4100</strain>
    </source>
</reference>
<dbReference type="InterPro" id="IPR042099">
    <property type="entry name" value="ANL_N_sf"/>
</dbReference>
<dbReference type="EMBL" id="DYXT01000020">
    <property type="protein sequence ID" value="HJE38753.1"/>
    <property type="molecule type" value="Genomic_DNA"/>
</dbReference>
<dbReference type="Pfam" id="PF03321">
    <property type="entry name" value="GH3"/>
    <property type="match status" value="2"/>
</dbReference>
<sequence>MVNVTPLLRPYFRHVSLKALRTHDDVEESQMRVLRTLVGKGAATVYGRRYGITRLMTYREFASRVPLVGYPDIRVDIMDAVAGRKDVLWPGVTKRFAQSSGTTDGKSKYVPLTDDSLRLNHYRGGLYSVGHYLRFNPQSRIFGGKAFILGGSFANEISGLAAGVKVGDLSAHLIDNINPLVERLRVPSRDTALMESWVDKLPRLIAESIREDVTNISGVPSWFLTVLRGVLRQAGASSIHDVWPNLEVFFHGGISFAPYREQYEAITDAGRMHYLETYNASEGFFAVQDDPAIRAMLLMISDGVFYEFIPVARSAEASPVAVPGWEVADGEVYELVITSCNGLWRYRLGDTVRIHGTSPLRVTVEGRTKQYINAFGEELMVHNADAAMAKACSLTGVSVANYTAAPVYTTDRSKGRHQWLVEFETAPADIPAFAAVLDEALQSVNSDYQAKRSGDIFLSRLTITVARRGLFDDWLASTGKLGGQRKVPRLCPDRHIIEPMLTFNR</sequence>
<dbReference type="AlphaFoldDB" id="A0A4Q0U7Y0"/>
<feature type="domain" description="GH3 middle" evidence="1">
    <location>
        <begin position="298"/>
        <end position="359"/>
    </location>
</feature>
<evidence type="ECO:0000313" key="4">
    <source>
        <dbReference type="Proteomes" id="UP000711407"/>
    </source>
</evidence>
<dbReference type="Proteomes" id="UP000711407">
    <property type="component" value="Unassembled WGS sequence"/>
</dbReference>
<dbReference type="InterPro" id="IPR004993">
    <property type="entry name" value="GH3"/>
</dbReference>
<dbReference type="PANTHER" id="PTHR31901:SF9">
    <property type="entry name" value="GH3 DOMAIN-CONTAINING PROTEIN"/>
    <property type="match status" value="1"/>
</dbReference>
<dbReference type="PANTHER" id="PTHR31901">
    <property type="entry name" value="GH3 DOMAIN-CONTAINING PROTEIN"/>
    <property type="match status" value="1"/>
</dbReference>
<proteinExistence type="predicted"/>
<organism evidence="3 4">
    <name type="scientific">Candidatus Amulumruptor caecigallinarius</name>
    <dbReference type="NCBI Taxonomy" id="2109911"/>
    <lineage>
        <taxon>Bacteria</taxon>
        <taxon>Pseudomonadati</taxon>
        <taxon>Bacteroidota</taxon>
        <taxon>Bacteroidia</taxon>
        <taxon>Bacteroidales</taxon>
        <taxon>Muribaculaceae</taxon>
        <taxon>Candidatus Amulumruptor</taxon>
    </lineage>
</organism>
<feature type="domain" description="GH3 C-terminal" evidence="2">
    <location>
        <begin position="383"/>
        <end position="494"/>
    </location>
</feature>
<dbReference type="InterPro" id="IPR055377">
    <property type="entry name" value="GH3_M"/>
</dbReference>
<accession>A0A4Q0U7Y0</accession>
<dbReference type="Pfam" id="PF23572">
    <property type="entry name" value="GH3_C"/>
    <property type="match status" value="1"/>
</dbReference>
<dbReference type="GO" id="GO:0016881">
    <property type="term" value="F:acid-amino acid ligase activity"/>
    <property type="evidence" value="ECO:0007669"/>
    <property type="project" value="TreeGrafter"/>
</dbReference>
<evidence type="ECO:0000259" key="1">
    <source>
        <dbReference type="Pfam" id="PF23571"/>
    </source>
</evidence>
<protein>
    <submittedName>
        <fullName evidence="3">GH3 auxin-responsive promoter family protein</fullName>
    </submittedName>
</protein>
<name>A0A4Q0U7Y0_9BACT</name>
<reference evidence="3" key="2">
    <citation type="submission" date="2021-09" db="EMBL/GenBank/DDBJ databases">
        <authorList>
            <person name="Gilroy R."/>
        </authorList>
    </citation>
    <scope>NUCLEOTIDE SEQUENCE</scope>
    <source>
        <strain evidence="3">4100</strain>
    </source>
</reference>
<dbReference type="Gene3D" id="3.40.50.12780">
    <property type="entry name" value="N-terminal domain of ligase-like"/>
    <property type="match status" value="1"/>
</dbReference>
<comment type="caution">
    <text evidence="3">The sequence shown here is derived from an EMBL/GenBank/DDBJ whole genome shotgun (WGS) entry which is preliminary data.</text>
</comment>
<evidence type="ECO:0000259" key="2">
    <source>
        <dbReference type="Pfam" id="PF23572"/>
    </source>
</evidence>
<dbReference type="InterPro" id="IPR055378">
    <property type="entry name" value="GH3_C"/>
</dbReference>
<dbReference type="GO" id="GO:0005737">
    <property type="term" value="C:cytoplasm"/>
    <property type="evidence" value="ECO:0007669"/>
    <property type="project" value="TreeGrafter"/>
</dbReference>
<evidence type="ECO:0000313" key="3">
    <source>
        <dbReference type="EMBL" id="HJE38753.1"/>
    </source>
</evidence>